<dbReference type="PANTHER" id="PTHR42840">
    <property type="entry name" value="NAD(P)-BINDING ROSSMANN-FOLD SUPERFAMILY PROTEIN-RELATED"/>
    <property type="match status" value="1"/>
</dbReference>
<dbReference type="GeneID" id="17261341"/>
<dbReference type="Gene3D" id="3.30.360.10">
    <property type="entry name" value="Dihydrodipicolinate Reductase, domain 2"/>
    <property type="match status" value="1"/>
</dbReference>
<dbReference type="Proteomes" id="UP000013827">
    <property type="component" value="Unassembled WGS sequence"/>
</dbReference>
<dbReference type="KEGG" id="ehx:EMIHUDRAFT_445625"/>
<sequence>MPPAVLMLGTGEYTTGFTGSGASDSDKSTGVVALVMLDLRRRGKVGRLGMCGTDGRKLPAIRAHMKAALGDVYSGIDPSCIETWPPDGVVDREAYVAAADAFGPGDVAVIFTPDDTHGPIARACLARGMHVLLTKPPVKTLEEHRSLAAAAADAGRLCAVEVHKRYDPIYRDARDRVPSLGAFSYFTAHMSQPKHQLDTFKAWAGKSSDISYYLNSHHVDFHEWCLRGRARPEAVTALASDGVASERVGRPCEDTITLAVRWRNKLEPPALQEENQGREGRQEGAAARSFTGSAGHAVYTSSWIAARADVHSQQRWFYMGHGGEMSVDQAHRGYTVAQDGKGFASVNPLFWKPARDALTREFTGQRCYGYLSFEAFVDAAAACNAGRAVPEDYDGVLPTVATTAGATAILEAGRRSLDASGRTMELVYADAAAETPVGIRALDFS</sequence>
<dbReference type="InterPro" id="IPR000683">
    <property type="entry name" value="Gfo/Idh/MocA-like_OxRdtase_N"/>
</dbReference>
<dbReference type="EnsemblProtists" id="EOD15191">
    <property type="protein sequence ID" value="EOD15191"/>
    <property type="gene ID" value="EMIHUDRAFT_445625"/>
</dbReference>
<keyword evidence="3" id="KW-1185">Reference proteome</keyword>
<proteinExistence type="predicted"/>
<accession>A0A0D3IVA6</accession>
<evidence type="ECO:0000259" key="1">
    <source>
        <dbReference type="Pfam" id="PF01408"/>
    </source>
</evidence>
<dbReference type="STRING" id="2903.R1EP90"/>
<dbReference type="HOGENOM" id="CLU_039854_1_0_1"/>
<reference evidence="3" key="1">
    <citation type="journal article" date="2013" name="Nature">
        <title>Pan genome of the phytoplankton Emiliania underpins its global distribution.</title>
        <authorList>
            <person name="Read B.A."/>
            <person name="Kegel J."/>
            <person name="Klute M.J."/>
            <person name="Kuo A."/>
            <person name="Lefebvre S.C."/>
            <person name="Maumus F."/>
            <person name="Mayer C."/>
            <person name="Miller J."/>
            <person name="Monier A."/>
            <person name="Salamov A."/>
            <person name="Young J."/>
            <person name="Aguilar M."/>
            <person name="Claverie J.M."/>
            <person name="Frickenhaus S."/>
            <person name="Gonzalez K."/>
            <person name="Herman E.K."/>
            <person name="Lin Y.C."/>
            <person name="Napier J."/>
            <person name="Ogata H."/>
            <person name="Sarno A.F."/>
            <person name="Shmutz J."/>
            <person name="Schroeder D."/>
            <person name="de Vargas C."/>
            <person name="Verret F."/>
            <person name="von Dassow P."/>
            <person name="Valentin K."/>
            <person name="Van de Peer Y."/>
            <person name="Wheeler G."/>
            <person name="Dacks J.B."/>
            <person name="Delwiche C.F."/>
            <person name="Dyhrman S.T."/>
            <person name="Glockner G."/>
            <person name="John U."/>
            <person name="Richards T."/>
            <person name="Worden A.Z."/>
            <person name="Zhang X."/>
            <person name="Grigoriev I.V."/>
            <person name="Allen A.E."/>
            <person name="Bidle K."/>
            <person name="Borodovsky M."/>
            <person name="Bowler C."/>
            <person name="Brownlee C."/>
            <person name="Cock J.M."/>
            <person name="Elias M."/>
            <person name="Gladyshev V.N."/>
            <person name="Groth M."/>
            <person name="Guda C."/>
            <person name="Hadaegh A."/>
            <person name="Iglesias-Rodriguez M.D."/>
            <person name="Jenkins J."/>
            <person name="Jones B.M."/>
            <person name="Lawson T."/>
            <person name="Leese F."/>
            <person name="Lindquist E."/>
            <person name="Lobanov A."/>
            <person name="Lomsadze A."/>
            <person name="Malik S.B."/>
            <person name="Marsh M.E."/>
            <person name="Mackinder L."/>
            <person name="Mock T."/>
            <person name="Mueller-Roeber B."/>
            <person name="Pagarete A."/>
            <person name="Parker M."/>
            <person name="Probert I."/>
            <person name="Quesneville H."/>
            <person name="Raines C."/>
            <person name="Rensing S.A."/>
            <person name="Riano-Pachon D.M."/>
            <person name="Richier S."/>
            <person name="Rokitta S."/>
            <person name="Shiraiwa Y."/>
            <person name="Soanes D.M."/>
            <person name="van der Giezen M."/>
            <person name="Wahlund T.M."/>
            <person name="Williams B."/>
            <person name="Wilson W."/>
            <person name="Wolfe G."/>
            <person name="Wurch L.L."/>
        </authorList>
    </citation>
    <scope>NUCLEOTIDE SEQUENCE</scope>
</reference>
<organism evidence="2 3">
    <name type="scientific">Emiliania huxleyi (strain CCMP1516)</name>
    <dbReference type="NCBI Taxonomy" id="280463"/>
    <lineage>
        <taxon>Eukaryota</taxon>
        <taxon>Haptista</taxon>
        <taxon>Haptophyta</taxon>
        <taxon>Prymnesiophyceae</taxon>
        <taxon>Isochrysidales</taxon>
        <taxon>Noelaerhabdaceae</taxon>
        <taxon>Emiliania</taxon>
    </lineage>
</organism>
<feature type="domain" description="Gfo/Idh/MocA-like oxidoreductase N-terminal" evidence="1">
    <location>
        <begin position="106"/>
        <end position="161"/>
    </location>
</feature>
<protein>
    <recommendedName>
        <fullName evidence="1">Gfo/Idh/MocA-like oxidoreductase N-terminal domain-containing protein</fullName>
    </recommendedName>
</protein>
<dbReference type="Gene3D" id="3.40.50.720">
    <property type="entry name" value="NAD(P)-binding Rossmann-like Domain"/>
    <property type="match status" value="1"/>
</dbReference>
<dbReference type="InterPro" id="IPR036291">
    <property type="entry name" value="NAD(P)-bd_dom_sf"/>
</dbReference>
<dbReference type="EnsemblProtists" id="EOD28430">
    <property type="protein sequence ID" value="EOD28430"/>
    <property type="gene ID" value="EMIHUDRAFT_434762"/>
</dbReference>
<dbReference type="SUPFAM" id="SSF51735">
    <property type="entry name" value="NAD(P)-binding Rossmann-fold domains"/>
    <property type="match status" value="1"/>
</dbReference>
<dbReference type="OMA" id="FFNAWMS"/>
<dbReference type="RefSeq" id="XP_005767620.1">
    <property type="nucleotide sequence ID" value="XM_005767563.1"/>
</dbReference>
<name>A0A0D3IVA6_EMIH1</name>
<dbReference type="PaxDb" id="2903-EOD15191"/>
<dbReference type="GO" id="GO:0006740">
    <property type="term" value="P:NADPH regeneration"/>
    <property type="evidence" value="ECO:0007669"/>
    <property type="project" value="TreeGrafter"/>
</dbReference>
<dbReference type="RefSeq" id="XP_005780859.1">
    <property type="nucleotide sequence ID" value="XM_005780802.1"/>
</dbReference>
<evidence type="ECO:0000313" key="3">
    <source>
        <dbReference type="Proteomes" id="UP000013827"/>
    </source>
</evidence>
<dbReference type="PANTHER" id="PTHR42840:SF6">
    <property type="entry name" value="BINDING ROSSMANN FOLD OXIDOREDUCTASE, PUTATIVE (AFU_ORTHOLOGUE AFUA_3G11930)-RELATED"/>
    <property type="match status" value="1"/>
</dbReference>
<evidence type="ECO:0000313" key="2">
    <source>
        <dbReference type="EnsemblProtists" id="EOD15191"/>
    </source>
</evidence>
<dbReference type="KEGG" id="ehx:EMIHUDRAFT_434762"/>
<dbReference type="GO" id="GO:0000166">
    <property type="term" value="F:nucleotide binding"/>
    <property type="evidence" value="ECO:0007669"/>
    <property type="project" value="InterPro"/>
</dbReference>
<reference evidence="2" key="2">
    <citation type="submission" date="2024-10" db="UniProtKB">
        <authorList>
            <consortium name="EnsemblProtists"/>
        </authorList>
    </citation>
    <scope>IDENTIFICATION</scope>
</reference>
<dbReference type="GO" id="GO:0016491">
    <property type="term" value="F:oxidoreductase activity"/>
    <property type="evidence" value="ECO:0007669"/>
    <property type="project" value="TreeGrafter"/>
</dbReference>
<dbReference type="GO" id="GO:0005737">
    <property type="term" value="C:cytoplasm"/>
    <property type="evidence" value="ECO:0007669"/>
    <property type="project" value="TreeGrafter"/>
</dbReference>
<dbReference type="eggNOG" id="ENOG502QUH1">
    <property type="taxonomic scope" value="Eukaryota"/>
</dbReference>
<dbReference type="GeneID" id="17273976"/>
<dbReference type="Pfam" id="PF01408">
    <property type="entry name" value="GFO_IDH_MocA"/>
    <property type="match status" value="1"/>
</dbReference>
<dbReference type="AlphaFoldDB" id="A0A0D3IVA6"/>